<gene>
    <name evidence="15" type="ORF">DME_LOCUS7091</name>
</gene>
<comment type="subcellular location">
    <subcellularLocation>
        <location evidence="1">Membrane</location>
        <topology evidence="1">Single-pass type I membrane protein</topology>
    </subcellularLocation>
</comment>
<dbReference type="STRING" id="318479.A0A0N4U6Z5"/>
<dbReference type="InterPro" id="IPR008155">
    <property type="entry name" value="Amyloid_glyco"/>
</dbReference>
<dbReference type="SUPFAM" id="SSF56491">
    <property type="entry name" value="A heparin-binding domain"/>
    <property type="match status" value="1"/>
</dbReference>
<dbReference type="InterPro" id="IPR036454">
    <property type="entry name" value="Amyloid_glyco_heparin-bd_sf"/>
</dbReference>
<evidence type="ECO:0000256" key="9">
    <source>
        <dbReference type="SAM" id="Coils"/>
    </source>
</evidence>
<dbReference type="Pfam" id="PF02177">
    <property type="entry name" value="APP_N"/>
    <property type="match status" value="1"/>
</dbReference>
<feature type="disulfide bond" evidence="8">
    <location>
        <begin position="45"/>
        <end position="68"/>
    </location>
</feature>
<evidence type="ECO:0000256" key="3">
    <source>
        <dbReference type="ARBA" id="ARBA00022729"/>
    </source>
</evidence>
<evidence type="ECO:0000256" key="7">
    <source>
        <dbReference type="ARBA" id="ARBA00023180"/>
    </source>
</evidence>
<feature type="chain" id="PRO_5035994901" evidence="12">
    <location>
        <begin position="24"/>
        <end position="668"/>
    </location>
</feature>
<dbReference type="PROSITE" id="PS51869">
    <property type="entry name" value="APP_E1"/>
    <property type="match status" value="1"/>
</dbReference>
<dbReference type="PROSITE" id="PS51870">
    <property type="entry name" value="APP_E2"/>
    <property type="match status" value="1"/>
</dbReference>
<feature type="compositionally biased region" description="Polar residues" evidence="10">
    <location>
        <begin position="501"/>
        <end position="515"/>
    </location>
</feature>
<organism evidence="16 18">
    <name type="scientific">Dracunculus medinensis</name>
    <name type="common">Guinea worm</name>
    <dbReference type="NCBI Taxonomy" id="318479"/>
    <lineage>
        <taxon>Eukaryota</taxon>
        <taxon>Metazoa</taxon>
        <taxon>Ecdysozoa</taxon>
        <taxon>Nematoda</taxon>
        <taxon>Chromadorea</taxon>
        <taxon>Rhabditida</taxon>
        <taxon>Spirurina</taxon>
        <taxon>Dracunculoidea</taxon>
        <taxon>Dracunculidae</taxon>
        <taxon>Dracunculus</taxon>
    </lineage>
</organism>
<keyword evidence="17" id="KW-1185">Reference proteome</keyword>
<evidence type="ECO:0000313" key="18">
    <source>
        <dbReference type="WBParaSite" id="DME_0000273101-mRNA-1"/>
    </source>
</evidence>
<dbReference type="Pfam" id="PF12925">
    <property type="entry name" value="APP_E2"/>
    <property type="match status" value="1"/>
</dbReference>
<dbReference type="GO" id="GO:0007409">
    <property type="term" value="P:axonogenesis"/>
    <property type="evidence" value="ECO:0007669"/>
    <property type="project" value="TreeGrafter"/>
</dbReference>
<feature type="compositionally biased region" description="Acidic residues" evidence="10">
    <location>
        <begin position="215"/>
        <end position="237"/>
    </location>
</feature>
<dbReference type="GO" id="GO:0046914">
    <property type="term" value="F:transition metal ion binding"/>
    <property type="evidence" value="ECO:0007669"/>
    <property type="project" value="InterPro"/>
</dbReference>
<evidence type="ECO:0000256" key="4">
    <source>
        <dbReference type="ARBA" id="ARBA00022989"/>
    </source>
</evidence>
<feature type="signal peptide" evidence="12">
    <location>
        <begin position="1"/>
        <end position="23"/>
    </location>
</feature>
<sequence length="668" mass="78068">MLSGSLLILKICLIFQLLYDATPIDLNINEEKKVEKFLPLIAFKCGYRNKFLSENGEWITDKNKYATCLSGKLDILKYCRKVYPKLDIYNIVEYKHNVKISSWCHEEGFPCKWTFTVQPYRCIVGEFQSEALQVPQNCRFLHDSHSRKCEGPDYWKNVADKKCTSKILVNKQSALHSYSLLEPCGLDMFTGVEFVCCPADKYIVGSKITKSDKVDIDEDEDDEEEDDEDEYDDDYSDDHDDGTMAAGFFNCQDFFNNRKKIKDLDKAISDNTRDNYQDPYYKISDPANEHEHFKDAQQRLEKRHRAKINKVMRELAELENRYENMKKKDPKGAEVFKKEMSLRFQKTVASLEEENKEQKKQLEDVHEERVQAHLNEKKRQATHDYRTALAVQVGKNNKHKILKTLKIYIRSEEKDRMHMINRYRHLLRTDRDEADVYEKILAHQLRYIDLLEFWSEYRRENTPEITDEKFILIGGDEQNAKLIKFYKDSYDRLHNYKPSTKRTIASPTTNISPTNIGEEDDDADDDDDSADESEDNIAGIIDNKNSNKKELRIEVDSVPNHLLELSSAHQSYAKHSPLVHDKSIINANIVDVVHYYTSNFGNITHLIIILAATTSIIFVLIGYIMMRKRSVHQGFIEVDVCTPEEKHLNCMQVNGYENPTYSFFDNKQ</sequence>
<dbReference type="Gene3D" id="3.30.1490.140">
    <property type="entry name" value="Amyloidogenic glycoprotein, copper-binding domain"/>
    <property type="match status" value="1"/>
</dbReference>
<evidence type="ECO:0000256" key="11">
    <source>
        <dbReference type="SAM" id="Phobius"/>
    </source>
</evidence>
<evidence type="ECO:0000313" key="15">
    <source>
        <dbReference type="EMBL" id="VDN57118.1"/>
    </source>
</evidence>
<dbReference type="InterPro" id="IPR036669">
    <property type="entry name" value="Amyloid_Cu-bd_sf"/>
</dbReference>
<dbReference type="Proteomes" id="UP000274756">
    <property type="component" value="Unassembled WGS sequence"/>
</dbReference>
<dbReference type="GO" id="GO:0008201">
    <property type="term" value="F:heparin binding"/>
    <property type="evidence" value="ECO:0007669"/>
    <property type="project" value="UniProtKB-UniRule"/>
</dbReference>
<evidence type="ECO:0000259" key="13">
    <source>
        <dbReference type="PROSITE" id="PS51869"/>
    </source>
</evidence>
<evidence type="ECO:0000259" key="14">
    <source>
        <dbReference type="PROSITE" id="PS51870"/>
    </source>
</evidence>
<dbReference type="GO" id="GO:0043005">
    <property type="term" value="C:neuron projection"/>
    <property type="evidence" value="ECO:0007669"/>
    <property type="project" value="TreeGrafter"/>
</dbReference>
<dbReference type="InterPro" id="IPR008154">
    <property type="entry name" value="Amyloid_glyco_extra"/>
</dbReference>
<dbReference type="GO" id="GO:0016020">
    <property type="term" value="C:membrane"/>
    <property type="evidence" value="ECO:0007669"/>
    <property type="project" value="UniProtKB-SubCell"/>
</dbReference>
<dbReference type="Pfam" id="PF12924">
    <property type="entry name" value="APP_Cu_bd"/>
    <property type="match status" value="1"/>
</dbReference>
<keyword evidence="9" id="KW-0175">Coiled coil</keyword>
<dbReference type="GO" id="GO:0007417">
    <property type="term" value="P:central nervous system development"/>
    <property type="evidence" value="ECO:0007669"/>
    <property type="project" value="TreeGrafter"/>
</dbReference>
<dbReference type="InterPro" id="IPR036176">
    <property type="entry name" value="E2_sf"/>
</dbReference>
<proteinExistence type="inferred from homology"/>
<dbReference type="SUPFAM" id="SSF109843">
    <property type="entry name" value="CAPPD, an extracellular domain of amyloid beta A4 protein"/>
    <property type="match status" value="1"/>
</dbReference>
<feature type="region of interest" description="CuBD subdomain" evidence="8">
    <location>
        <begin position="136"/>
        <end position="199"/>
    </location>
</feature>
<comment type="caution">
    <text evidence="8">Lacks conserved residue(s) required for the propagation of feature annotation.</text>
</comment>
<accession>A0A0N4U6Z5</accession>
<reference evidence="18" key="1">
    <citation type="submission" date="2017-02" db="UniProtKB">
        <authorList>
            <consortium name="WormBaseParasite"/>
        </authorList>
    </citation>
    <scope>IDENTIFICATION</scope>
</reference>
<feature type="disulfide bond" evidence="8">
    <location>
        <begin position="104"/>
        <end position="111"/>
    </location>
</feature>
<dbReference type="OrthoDB" id="6147836at2759"/>
<dbReference type="GO" id="GO:0043025">
    <property type="term" value="C:neuronal cell body"/>
    <property type="evidence" value="ECO:0007669"/>
    <property type="project" value="TreeGrafter"/>
</dbReference>
<feature type="region of interest" description="Disordered" evidence="10">
    <location>
        <begin position="501"/>
        <end position="539"/>
    </location>
</feature>
<dbReference type="Gene3D" id="2.30.29.30">
    <property type="entry name" value="Pleckstrin-homology domain (PH domain)/Phosphotyrosine-binding domain (PTB)"/>
    <property type="match status" value="1"/>
</dbReference>
<feature type="region of interest" description="GFLD subdomain" evidence="8">
    <location>
        <begin position="35"/>
        <end position="128"/>
    </location>
</feature>
<dbReference type="InterPro" id="IPR015849">
    <property type="entry name" value="Amyloid_glyco_heparin-bd"/>
</dbReference>
<keyword evidence="5 11" id="KW-0472">Membrane</keyword>
<dbReference type="Gene3D" id="1.20.120.770">
    <property type="entry name" value="Amyloid precursor protein, E2 domain"/>
    <property type="match status" value="1"/>
</dbReference>
<dbReference type="InterPro" id="IPR024329">
    <property type="entry name" value="Amyloid_glyco_E2_domain"/>
</dbReference>
<dbReference type="PROSITE" id="PS00320">
    <property type="entry name" value="APP_INTRA"/>
    <property type="match status" value="1"/>
</dbReference>
<dbReference type="PROSITE" id="PS00319">
    <property type="entry name" value="APP_CUBD"/>
    <property type="match status" value="1"/>
</dbReference>
<name>A0A0N4U6Z5_DRAME</name>
<dbReference type="Pfam" id="PF10515">
    <property type="entry name" value="APP_amyloid"/>
    <property type="match status" value="1"/>
</dbReference>
<feature type="domain" description="E2" evidence="14">
    <location>
        <begin position="276"/>
        <end position="476"/>
    </location>
</feature>
<feature type="transmembrane region" description="Helical" evidence="11">
    <location>
        <begin position="606"/>
        <end position="626"/>
    </location>
</feature>
<dbReference type="SMART" id="SM00006">
    <property type="entry name" value="A4_EXTRA"/>
    <property type="match status" value="1"/>
</dbReference>
<keyword evidence="4 11" id="KW-1133">Transmembrane helix</keyword>
<dbReference type="PANTHER" id="PTHR23103">
    <property type="entry name" value="ALZHEIMER'S DISEASE BETA-AMYLOID RELATED"/>
    <property type="match status" value="1"/>
</dbReference>
<keyword evidence="2 11" id="KW-0812">Transmembrane</keyword>
<dbReference type="Gene3D" id="3.90.570.10">
    <property type="entry name" value="Amyloidogenic glycoprotein, heparin-binding domain"/>
    <property type="match status" value="1"/>
</dbReference>
<evidence type="ECO:0000313" key="17">
    <source>
        <dbReference type="Proteomes" id="UP000274756"/>
    </source>
</evidence>
<dbReference type="AlphaFoldDB" id="A0A0N4U6Z5"/>
<dbReference type="EMBL" id="UYYG01001158">
    <property type="protein sequence ID" value="VDN57118.1"/>
    <property type="molecule type" value="Genomic_DNA"/>
</dbReference>
<evidence type="ECO:0000256" key="5">
    <source>
        <dbReference type="ARBA" id="ARBA00023136"/>
    </source>
</evidence>
<evidence type="ECO:0000256" key="12">
    <source>
        <dbReference type="SAM" id="SignalP"/>
    </source>
</evidence>
<feature type="domain" description="E1" evidence="13">
    <location>
        <begin position="35"/>
        <end position="199"/>
    </location>
</feature>
<feature type="coiled-coil region" evidence="9">
    <location>
        <begin position="301"/>
        <end position="368"/>
    </location>
</feature>
<evidence type="ECO:0000256" key="6">
    <source>
        <dbReference type="ARBA" id="ARBA00023157"/>
    </source>
</evidence>
<evidence type="ECO:0000256" key="1">
    <source>
        <dbReference type="ARBA" id="ARBA00004479"/>
    </source>
</evidence>
<dbReference type="InterPro" id="IPR019744">
    <property type="entry name" value="APP_CUBD_CS"/>
</dbReference>
<evidence type="ECO:0000256" key="10">
    <source>
        <dbReference type="SAM" id="MobiDB-lite"/>
    </source>
</evidence>
<dbReference type="SUPFAM" id="SSF89811">
    <property type="entry name" value="Amyloid beta a4 protein copper binding domain (domain 2)"/>
    <property type="match status" value="1"/>
</dbReference>
<keyword evidence="6 8" id="KW-1015">Disulfide bond</keyword>
<dbReference type="WBParaSite" id="DME_0000273101-mRNA-1">
    <property type="protein sequence ID" value="DME_0000273101-mRNA-1"/>
    <property type="gene ID" value="DME_0000273101"/>
</dbReference>
<comment type="similarity">
    <text evidence="8">Belongs to the APP family.</text>
</comment>
<keyword evidence="3 12" id="KW-0732">Signal</keyword>
<dbReference type="InterPro" id="IPR011178">
    <property type="entry name" value="Amyloid_glyco_Cu-bd"/>
</dbReference>
<feature type="region of interest" description="Disordered" evidence="10">
    <location>
        <begin position="213"/>
        <end position="237"/>
    </location>
</feature>
<keyword evidence="7" id="KW-0325">Glycoprotein</keyword>
<dbReference type="PRINTS" id="PR00203">
    <property type="entry name" value="AMYLOIDA4"/>
</dbReference>
<dbReference type="Proteomes" id="UP000038040">
    <property type="component" value="Unplaced"/>
</dbReference>
<evidence type="ECO:0000256" key="2">
    <source>
        <dbReference type="ARBA" id="ARBA00022692"/>
    </source>
</evidence>
<protein>
    <submittedName>
        <fullName evidence="18">A4_EXTRA domain-containing protein</fullName>
    </submittedName>
</protein>
<dbReference type="InterPro" id="IPR019745">
    <property type="entry name" value="Amyloid_glyco_intracell_CS"/>
</dbReference>
<dbReference type="InterPro" id="IPR011993">
    <property type="entry name" value="PH-like_dom_sf"/>
</dbReference>
<evidence type="ECO:0000313" key="16">
    <source>
        <dbReference type="Proteomes" id="UP000038040"/>
    </source>
</evidence>
<feature type="compositionally biased region" description="Acidic residues" evidence="10">
    <location>
        <begin position="517"/>
        <end position="535"/>
    </location>
</feature>
<dbReference type="InterPro" id="IPR019543">
    <property type="entry name" value="APP_amyloid_C"/>
</dbReference>
<evidence type="ECO:0000256" key="8">
    <source>
        <dbReference type="PROSITE-ProRule" id="PRU01217"/>
    </source>
</evidence>
<dbReference type="PANTHER" id="PTHR23103:SF15">
    <property type="entry name" value="AMYLOID-BETA-LIKE PROTEIN"/>
    <property type="match status" value="1"/>
</dbReference>
<reference evidence="15 17" key="2">
    <citation type="submission" date="2018-11" db="EMBL/GenBank/DDBJ databases">
        <authorList>
            <consortium name="Pathogen Informatics"/>
        </authorList>
    </citation>
    <scope>NUCLEOTIDE SEQUENCE [LARGE SCALE GENOMIC DNA]</scope>
</reference>